<proteinExistence type="predicted"/>
<dbReference type="AlphaFoldDB" id="A0AA38UA76"/>
<keyword evidence="2" id="KW-0812">Transmembrane</keyword>
<feature type="transmembrane region" description="Helical" evidence="2">
    <location>
        <begin position="108"/>
        <end position="129"/>
    </location>
</feature>
<keyword evidence="2" id="KW-1133">Transmembrane helix</keyword>
<accession>A0AA38UA76</accession>
<organism evidence="3 4">
    <name type="scientific">Lentinula raphanica</name>
    <dbReference type="NCBI Taxonomy" id="153919"/>
    <lineage>
        <taxon>Eukaryota</taxon>
        <taxon>Fungi</taxon>
        <taxon>Dikarya</taxon>
        <taxon>Basidiomycota</taxon>
        <taxon>Agaricomycotina</taxon>
        <taxon>Agaricomycetes</taxon>
        <taxon>Agaricomycetidae</taxon>
        <taxon>Agaricales</taxon>
        <taxon>Marasmiineae</taxon>
        <taxon>Omphalotaceae</taxon>
        <taxon>Lentinula</taxon>
    </lineage>
</organism>
<keyword evidence="4" id="KW-1185">Reference proteome</keyword>
<reference evidence="3" key="1">
    <citation type="submission" date="2022-08" db="EMBL/GenBank/DDBJ databases">
        <authorList>
            <consortium name="DOE Joint Genome Institute"/>
            <person name="Min B."/>
            <person name="Riley R."/>
            <person name="Sierra-Patev S."/>
            <person name="Naranjo-Ortiz M."/>
            <person name="Looney B."/>
            <person name="Konkel Z."/>
            <person name="Slot J.C."/>
            <person name="Sakamoto Y."/>
            <person name="Steenwyk J.L."/>
            <person name="Rokas A."/>
            <person name="Carro J."/>
            <person name="Camarero S."/>
            <person name="Ferreira P."/>
            <person name="Molpeceres G."/>
            <person name="Ruiz-Duenas F.J."/>
            <person name="Serrano A."/>
            <person name="Henrissat B."/>
            <person name="Drula E."/>
            <person name="Hughes K.W."/>
            <person name="Mata J.L."/>
            <person name="Ishikawa N.K."/>
            <person name="Vargas-Isla R."/>
            <person name="Ushijima S."/>
            <person name="Smith C.A."/>
            <person name="Ahrendt S."/>
            <person name="Andreopoulos W."/>
            <person name="He G."/>
            <person name="Labutti K."/>
            <person name="Lipzen A."/>
            <person name="Ng V."/>
            <person name="Sandor L."/>
            <person name="Barry K."/>
            <person name="Martinez A.T."/>
            <person name="Xiao Y."/>
            <person name="Gibbons J.G."/>
            <person name="Terashima K."/>
            <person name="Hibbett D.S."/>
            <person name="Grigoriev I.V."/>
        </authorList>
    </citation>
    <scope>NUCLEOTIDE SEQUENCE</scope>
    <source>
        <strain evidence="3">TFB9207</strain>
    </source>
</reference>
<dbReference type="EMBL" id="MU807294">
    <property type="protein sequence ID" value="KAJ3831692.1"/>
    <property type="molecule type" value="Genomic_DNA"/>
</dbReference>
<comment type="caution">
    <text evidence="3">The sequence shown here is derived from an EMBL/GenBank/DDBJ whole genome shotgun (WGS) entry which is preliminary data.</text>
</comment>
<evidence type="ECO:0000256" key="1">
    <source>
        <dbReference type="SAM" id="MobiDB-lite"/>
    </source>
</evidence>
<name>A0AA38UA76_9AGAR</name>
<evidence type="ECO:0000313" key="4">
    <source>
        <dbReference type="Proteomes" id="UP001163846"/>
    </source>
</evidence>
<dbReference type="Proteomes" id="UP001163846">
    <property type="component" value="Unassembled WGS sequence"/>
</dbReference>
<evidence type="ECO:0000313" key="3">
    <source>
        <dbReference type="EMBL" id="KAJ3831692.1"/>
    </source>
</evidence>
<gene>
    <name evidence="3" type="ORF">F5878DRAFT_667294</name>
</gene>
<sequence length="255" mass="29179">MYHAHAVFRFAAWLWPKITTAKIGKRWPDILGKEGIFSSFQCYTNTDPHQDFADSKSTLLRLSVSEKEPGETSIDHRRAYFIDFKVPTAMIQSGFETRLQLNPTQQRYNFLVMGPLCIFNVLTPFVLIWRDGQSANPFLTLFMSSFFQVAVLILNYKDLDDQSINCRFEAIPQSVQDYPPSPLWSNSRMAKDRLSTQRDTRVDAPDRTGTKHESMSTAMLRADSSAAETFVHVQEDDHDEAEGIRDRKGKSKAVN</sequence>
<evidence type="ECO:0000256" key="2">
    <source>
        <dbReference type="SAM" id="Phobius"/>
    </source>
</evidence>
<feature type="region of interest" description="Disordered" evidence="1">
    <location>
        <begin position="182"/>
        <end position="255"/>
    </location>
</feature>
<protein>
    <submittedName>
        <fullName evidence="3">Uncharacterized protein</fullName>
    </submittedName>
</protein>
<feature type="compositionally biased region" description="Basic and acidic residues" evidence="1">
    <location>
        <begin position="189"/>
        <end position="214"/>
    </location>
</feature>
<keyword evidence="2" id="KW-0472">Membrane</keyword>
<feature type="transmembrane region" description="Helical" evidence="2">
    <location>
        <begin position="135"/>
        <end position="154"/>
    </location>
</feature>